<dbReference type="GO" id="GO:0070814">
    <property type="term" value="P:hydrogen sulfide biosynthetic process"/>
    <property type="evidence" value="ECO:0007669"/>
    <property type="project" value="UniProtKB-UniPathway"/>
</dbReference>
<evidence type="ECO:0000313" key="8">
    <source>
        <dbReference type="EMBL" id="OGZ89296.1"/>
    </source>
</evidence>
<evidence type="ECO:0000256" key="3">
    <source>
        <dbReference type="ARBA" id="ARBA00022679"/>
    </source>
</evidence>
<dbReference type="InterPro" id="IPR027417">
    <property type="entry name" value="P-loop_NTPase"/>
</dbReference>
<evidence type="ECO:0000256" key="2">
    <source>
        <dbReference type="ARBA" id="ARBA00012121"/>
    </source>
</evidence>
<proteinExistence type="inferred from homology"/>
<dbReference type="Pfam" id="PF01583">
    <property type="entry name" value="APS_kinase"/>
    <property type="match status" value="1"/>
</dbReference>
<dbReference type="InterPro" id="IPR059117">
    <property type="entry name" value="APS_kinase_dom"/>
</dbReference>
<dbReference type="GO" id="GO:0010134">
    <property type="term" value="P:sulfate assimilation via adenylyl sulfate reduction"/>
    <property type="evidence" value="ECO:0007669"/>
    <property type="project" value="TreeGrafter"/>
</dbReference>
<sequence>MIIWFTGLSGSGKSTLSDFLKQALEKVGFSVCQVDGDIFRQKEKKEKHFSRQDIIENNLKIISHCQAFENDYDFMIVAVISPYQETRDVARKTFGKNYFEIFLNCPLEVVIKNDVKGIYKKAQSGEIKDLIGFSLESPYEIPQNRDLEIKTDKLSVGESVNMILENLQKNYGIKI</sequence>
<dbReference type="GO" id="GO:0019379">
    <property type="term" value="P:sulfate assimilation, phosphoadenylyl sulfate reduction by phosphoadenylyl-sulfate reductase (thioredoxin)"/>
    <property type="evidence" value="ECO:0007669"/>
    <property type="project" value="TreeGrafter"/>
</dbReference>
<dbReference type="UniPathway" id="UPA00140">
    <property type="reaction ID" value="UER00205"/>
</dbReference>
<dbReference type="InterPro" id="IPR002891">
    <property type="entry name" value="APS"/>
</dbReference>
<accession>A0A1G2JQ79</accession>
<comment type="catalytic activity">
    <reaction evidence="1 6">
        <text>adenosine 5'-phosphosulfate + ATP = 3'-phosphoadenylyl sulfate + ADP + H(+)</text>
        <dbReference type="Rhea" id="RHEA:24152"/>
        <dbReference type="ChEBI" id="CHEBI:15378"/>
        <dbReference type="ChEBI" id="CHEBI:30616"/>
        <dbReference type="ChEBI" id="CHEBI:58243"/>
        <dbReference type="ChEBI" id="CHEBI:58339"/>
        <dbReference type="ChEBI" id="CHEBI:456216"/>
        <dbReference type="EC" id="2.7.1.25"/>
    </reaction>
</comment>
<evidence type="ECO:0000256" key="4">
    <source>
        <dbReference type="ARBA" id="ARBA00022741"/>
    </source>
</evidence>
<keyword evidence="5 6" id="KW-0067">ATP-binding</keyword>
<dbReference type="GO" id="GO:0004781">
    <property type="term" value="F:sulfate adenylyltransferase (ATP) activity"/>
    <property type="evidence" value="ECO:0007669"/>
    <property type="project" value="TreeGrafter"/>
</dbReference>
<evidence type="ECO:0000256" key="6">
    <source>
        <dbReference type="RuleBase" id="RU004347"/>
    </source>
</evidence>
<dbReference type="PANTHER" id="PTHR42700:SF1">
    <property type="entry name" value="SULFATE ADENYLYLTRANSFERASE"/>
    <property type="match status" value="1"/>
</dbReference>
<dbReference type="EMBL" id="MHPU01000008">
    <property type="protein sequence ID" value="OGZ89296.1"/>
    <property type="molecule type" value="Genomic_DNA"/>
</dbReference>
<evidence type="ECO:0000259" key="7">
    <source>
        <dbReference type="Pfam" id="PF01583"/>
    </source>
</evidence>
<comment type="pathway">
    <text evidence="6">Sulfur metabolism; hydrogen sulfide biosynthesis; sulfite from sulfate: step 2/3.</text>
</comment>
<organism evidence="8 9">
    <name type="scientific">Candidatus Staskawiczbacteria bacterium RIFOXYD1_FULL_32_13</name>
    <dbReference type="NCBI Taxonomy" id="1802234"/>
    <lineage>
        <taxon>Bacteria</taxon>
        <taxon>Candidatus Staskawicziibacteriota</taxon>
    </lineage>
</organism>
<protein>
    <recommendedName>
        <fullName evidence="2 6">Adenylyl-sulfate kinase</fullName>
        <ecNumber evidence="2 6">2.7.1.25</ecNumber>
    </recommendedName>
</protein>
<dbReference type="SUPFAM" id="SSF52540">
    <property type="entry name" value="P-loop containing nucleoside triphosphate hydrolases"/>
    <property type="match status" value="1"/>
</dbReference>
<dbReference type="PANTHER" id="PTHR42700">
    <property type="entry name" value="SULFATE ADENYLYLTRANSFERASE"/>
    <property type="match status" value="1"/>
</dbReference>
<comment type="function">
    <text evidence="6">Catalyzes the synthesis of activated sulfate.</text>
</comment>
<dbReference type="GO" id="GO:0004020">
    <property type="term" value="F:adenylylsulfate kinase activity"/>
    <property type="evidence" value="ECO:0007669"/>
    <property type="project" value="UniProtKB-EC"/>
</dbReference>
<evidence type="ECO:0000313" key="9">
    <source>
        <dbReference type="Proteomes" id="UP000178935"/>
    </source>
</evidence>
<reference evidence="8 9" key="1">
    <citation type="journal article" date="2016" name="Nat. Commun.">
        <title>Thousands of microbial genomes shed light on interconnected biogeochemical processes in an aquifer system.</title>
        <authorList>
            <person name="Anantharaman K."/>
            <person name="Brown C.T."/>
            <person name="Hug L.A."/>
            <person name="Sharon I."/>
            <person name="Castelle C.J."/>
            <person name="Probst A.J."/>
            <person name="Thomas B.C."/>
            <person name="Singh A."/>
            <person name="Wilkins M.J."/>
            <person name="Karaoz U."/>
            <person name="Brodie E.L."/>
            <person name="Williams K.H."/>
            <person name="Hubbard S.S."/>
            <person name="Banfield J.F."/>
        </authorList>
    </citation>
    <scope>NUCLEOTIDE SEQUENCE [LARGE SCALE GENOMIC DNA]</scope>
</reference>
<dbReference type="CDD" id="cd02027">
    <property type="entry name" value="APSK"/>
    <property type="match status" value="1"/>
</dbReference>
<feature type="domain" description="APS kinase" evidence="7">
    <location>
        <begin position="2"/>
        <end position="150"/>
    </location>
</feature>
<dbReference type="AlphaFoldDB" id="A0A1G2JQ79"/>
<dbReference type="NCBIfam" id="TIGR00455">
    <property type="entry name" value="apsK"/>
    <property type="match status" value="1"/>
</dbReference>
<keyword evidence="3 6" id="KW-0808">Transferase</keyword>
<dbReference type="GO" id="GO:0005737">
    <property type="term" value="C:cytoplasm"/>
    <property type="evidence" value="ECO:0007669"/>
    <property type="project" value="TreeGrafter"/>
</dbReference>
<evidence type="ECO:0000256" key="5">
    <source>
        <dbReference type="ARBA" id="ARBA00022840"/>
    </source>
</evidence>
<comment type="caution">
    <text evidence="8">The sequence shown here is derived from an EMBL/GenBank/DDBJ whole genome shotgun (WGS) entry which is preliminary data.</text>
</comment>
<keyword evidence="4 6" id="KW-0547">Nucleotide-binding</keyword>
<dbReference type="Gene3D" id="3.40.50.300">
    <property type="entry name" value="P-loop containing nucleotide triphosphate hydrolases"/>
    <property type="match status" value="1"/>
</dbReference>
<evidence type="ECO:0000256" key="1">
    <source>
        <dbReference type="ARBA" id="ARBA00001823"/>
    </source>
</evidence>
<dbReference type="GO" id="GO:0005524">
    <property type="term" value="F:ATP binding"/>
    <property type="evidence" value="ECO:0007669"/>
    <property type="project" value="UniProtKB-KW"/>
</dbReference>
<comment type="similarity">
    <text evidence="6">Belongs to the APS kinase family.</text>
</comment>
<dbReference type="InterPro" id="IPR050512">
    <property type="entry name" value="Sulf_AdTrans/APS_kinase"/>
</dbReference>
<dbReference type="Proteomes" id="UP000178935">
    <property type="component" value="Unassembled WGS sequence"/>
</dbReference>
<dbReference type="EC" id="2.7.1.25" evidence="2 6"/>
<keyword evidence="6 8" id="KW-0418">Kinase</keyword>
<name>A0A1G2JQ79_9BACT</name>
<gene>
    <name evidence="8" type="ORF">A2561_02590</name>
</gene>